<sequence>MELANRVKTITPSSTLAITAKANELKKQGYDIIGLGAGEPDFNTPVQIRDAAVEAMQAGHTKYTPTGGISELITAVQNKFQQDHQLSYNKNEIIVTLGAKHALYSVFQVLLNEGDEVIIPAPYWVSYPEQVKLAQGVPVILDTAEENEFKLQPEDLEKAISSKTKALIINSPSNPTGMMYTEEELRKLGEVCLKYGIVIISDEIYEKLIYSDQPHVSIASLSPELKKQTVIINGVSKTYAMTGWRIGYAAGDEKIIKAMKNVASHSTSNPVSIAQYASVAALSLDENEVTKMKDIFAERLELFYRLIGEIPGIHCVKPKGAFYLFPNVSEAVEKNGFDSVDAWVTAILEEEKVALVPGSGFGAPDYVRVSYALSIEDIKEAAKRIKRFVENH</sequence>
<evidence type="ECO:0000256" key="5">
    <source>
        <dbReference type="ARBA" id="ARBA00022898"/>
    </source>
</evidence>
<dbReference type="PROSITE" id="PS00105">
    <property type="entry name" value="AA_TRANSFER_CLASS_1"/>
    <property type="match status" value="1"/>
</dbReference>
<reference evidence="9" key="1">
    <citation type="journal article" date="2019" name="Int. J. Syst. Evol. Microbiol.">
        <title>The Global Catalogue of Microorganisms (GCM) 10K type strain sequencing project: providing services to taxonomists for standard genome sequencing and annotation.</title>
        <authorList>
            <consortium name="The Broad Institute Genomics Platform"/>
            <consortium name="The Broad Institute Genome Sequencing Center for Infectious Disease"/>
            <person name="Wu L."/>
            <person name="Ma J."/>
        </authorList>
    </citation>
    <scope>NUCLEOTIDE SEQUENCE [LARGE SCALE GENOMIC DNA]</scope>
    <source>
        <strain evidence="9">CGMCC 1.12376</strain>
    </source>
</reference>
<accession>A0ABW4HTF0</accession>
<evidence type="ECO:0000256" key="3">
    <source>
        <dbReference type="ARBA" id="ARBA00022576"/>
    </source>
</evidence>
<dbReference type="InterPro" id="IPR015421">
    <property type="entry name" value="PyrdxlP-dep_Trfase_major"/>
</dbReference>
<dbReference type="Pfam" id="PF00155">
    <property type="entry name" value="Aminotran_1_2"/>
    <property type="match status" value="1"/>
</dbReference>
<keyword evidence="9" id="KW-1185">Reference proteome</keyword>
<dbReference type="RefSeq" id="WP_251510393.1">
    <property type="nucleotide sequence ID" value="NZ_JAMBON010000001.1"/>
</dbReference>
<evidence type="ECO:0000313" key="9">
    <source>
        <dbReference type="Proteomes" id="UP001597221"/>
    </source>
</evidence>
<evidence type="ECO:0000313" key="8">
    <source>
        <dbReference type="EMBL" id="MFD1608327.1"/>
    </source>
</evidence>
<dbReference type="CDD" id="cd00609">
    <property type="entry name" value="AAT_like"/>
    <property type="match status" value="1"/>
</dbReference>
<comment type="similarity">
    <text evidence="2 6">Belongs to the class-I pyridoxal-phosphate-dependent aminotransferase family.</text>
</comment>
<dbReference type="InterPro" id="IPR004839">
    <property type="entry name" value="Aminotransferase_I/II_large"/>
</dbReference>
<dbReference type="InterPro" id="IPR004838">
    <property type="entry name" value="NHTrfase_class1_PyrdxlP-BS"/>
</dbReference>
<dbReference type="InterPro" id="IPR015424">
    <property type="entry name" value="PyrdxlP-dep_Trfase"/>
</dbReference>
<dbReference type="PANTHER" id="PTHR46383:SF1">
    <property type="entry name" value="ASPARTATE AMINOTRANSFERASE"/>
    <property type="match status" value="1"/>
</dbReference>
<gene>
    <name evidence="8" type="ORF">ACFSBH_11725</name>
</gene>
<feature type="domain" description="Aminotransferase class I/classII large" evidence="7">
    <location>
        <begin position="31"/>
        <end position="385"/>
    </location>
</feature>
<dbReference type="PRINTS" id="PR00753">
    <property type="entry name" value="ACCSYNTHASE"/>
</dbReference>
<dbReference type="Gene3D" id="3.90.1150.10">
    <property type="entry name" value="Aspartate Aminotransferase, domain 1"/>
    <property type="match status" value="1"/>
</dbReference>
<keyword evidence="3 6" id="KW-0032">Aminotransferase</keyword>
<evidence type="ECO:0000256" key="1">
    <source>
        <dbReference type="ARBA" id="ARBA00001933"/>
    </source>
</evidence>
<dbReference type="SUPFAM" id="SSF53383">
    <property type="entry name" value="PLP-dependent transferases"/>
    <property type="match status" value="1"/>
</dbReference>
<evidence type="ECO:0000259" key="7">
    <source>
        <dbReference type="Pfam" id="PF00155"/>
    </source>
</evidence>
<dbReference type="GO" id="GO:0008483">
    <property type="term" value="F:transaminase activity"/>
    <property type="evidence" value="ECO:0007669"/>
    <property type="project" value="UniProtKB-KW"/>
</dbReference>
<proteinExistence type="inferred from homology"/>
<dbReference type="Proteomes" id="UP001597221">
    <property type="component" value="Unassembled WGS sequence"/>
</dbReference>
<dbReference type="Gene3D" id="3.40.640.10">
    <property type="entry name" value="Type I PLP-dependent aspartate aminotransferase-like (Major domain)"/>
    <property type="match status" value="1"/>
</dbReference>
<evidence type="ECO:0000256" key="2">
    <source>
        <dbReference type="ARBA" id="ARBA00007441"/>
    </source>
</evidence>
<comment type="cofactor">
    <cofactor evidence="1 6">
        <name>pyridoxal 5'-phosphate</name>
        <dbReference type="ChEBI" id="CHEBI:597326"/>
    </cofactor>
</comment>
<keyword evidence="5" id="KW-0663">Pyridoxal phosphate</keyword>
<comment type="caution">
    <text evidence="8">The sequence shown here is derived from an EMBL/GenBank/DDBJ whole genome shotgun (WGS) entry which is preliminary data.</text>
</comment>
<name>A0ABW4HTF0_9BACI</name>
<protein>
    <recommendedName>
        <fullName evidence="6">Aminotransferase</fullName>
        <ecNumber evidence="6">2.6.1.-</ecNumber>
    </recommendedName>
</protein>
<keyword evidence="4 6" id="KW-0808">Transferase</keyword>
<evidence type="ECO:0000256" key="6">
    <source>
        <dbReference type="RuleBase" id="RU000481"/>
    </source>
</evidence>
<dbReference type="InterPro" id="IPR050596">
    <property type="entry name" value="AspAT/PAT-like"/>
</dbReference>
<dbReference type="InterPro" id="IPR015422">
    <property type="entry name" value="PyrdxlP-dep_Trfase_small"/>
</dbReference>
<organism evidence="8 9">
    <name type="scientific">Oceanobacillus luteolus</name>
    <dbReference type="NCBI Taxonomy" id="1274358"/>
    <lineage>
        <taxon>Bacteria</taxon>
        <taxon>Bacillati</taxon>
        <taxon>Bacillota</taxon>
        <taxon>Bacilli</taxon>
        <taxon>Bacillales</taxon>
        <taxon>Bacillaceae</taxon>
        <taxon>Oceanobacillus</taxon>
    </lineage>
</organism>
<dbReference type="EC" id="2.6.1.-" evidence="6"/>
<dbReference type="EMBL" id="JBHUDE010000049">
    <property type="protein sequence ID" value="MFD1608327.1"/>
    <property type="molecule type" value="Genomic_DNA"/>
</dbReference>
<evidence type="ECO:0000256" key="4">
    <source>
        <dbReference type="ARBA" id="ARBA00022679"/>
    </source>
</evidence>
<dbReference type="PANTHER" id="PTHR46383">
    <property type="entry name" value="ASPARTATE AMINOTRANSFERASE"/>
    <property type="match status" value="1"/>
</dbReference>